<reference evidence="14" key="1">
    <citation type="submission" date="2020-05" db="EMBL/GenBank/DDBJ databases">
        <title>Phylogenomic resolution of chytrid fungi.</title>
        <authorList>
            <person name="Stajich J.E."/>
            <person name="Amses K."/>
            <person name="Simmons R."/>
            <person name="Seto K."/>
            <person name="Myers J."/>
            <person name="Bonds A."/>
            <person name="Quandt C.A."/>
            <person name="Barry K."/>
            <person name="Liu P."/>
            <person name="Grigoriev I."/>
            <person name="Longcore J.E."/>
            <person name="James T.Y."/>
        </authorList>
    </citation>
    <scope>NUCLEOTIDE SEQUENCE</scope>
    <source>
        <strain evidence="14">JEL0379</strain>
    </source>
</reference>
<keyword evidence="8" id="KW-0697">Rotamase</keyword>
<gene>
    <name evidence="14" type="primary">CYP8</name>
    <name evidence="14" type="ORF">HDU87_003679</name>
</gene>
<sequence>MGKGTDKLYVTHSEHAAGPGYVCLAIVLIGAKRYTGSEFKRLPFYCCSLSLQPFEHPVCTRDGMIFDLMNIIPWLKKHGKNPVSGEALEPKDLIKLNFHKNASDEYHCPITFKVFTENTHIVAVKPSGNVYSYEAVERLNIKTKNWADLMTDEPFKRKDIITLQDPHDILARNISAFYHVKNDIAPVVSEAKRKKEADVGFKINAMGATDKVLKAVAAESAAKVATASSGSGAGKSSAAPVALTPSFVSRDKKQYNSAHYSNGAAASSLTSTAVPVVQANPSALIDELEYMFERVKDKGYAQVSTNFGNINLELFCADAPRACYNMIMLAKKGYYDGCSFHRSIKNFMLQGGDPTGTGRGGESIFGKPFEDEFKNGSLSHEGRGVLSMANKGKNTNTSQFFITYRSCPHLNKKHTIFGKLVGGGDVLTAIEKVPTDVNDKPEVDVLILKFTILVDPFETFKEDLEKTLAAEKRKKERKEGGGAVSDAAVGKYIGAGGVSKRKADDGMGIDWVAAGGAPVAGGGASKKKSKGAGGFGDFSNF</sequence>
<evidence type="ECO:0000256" key="6">
    <source>
        <dbReference type="ARBA" id="ARBA00022679"/>
    </source>
</evidence>
<comment type="function">
    <text evidence="3">May catalyze the cis-trans isomerization of proline imidic peptide bonds in oligopeptides thereby assisting the folding of proteins. May also function as a chaperone, playing a role in intracellular transport of proteins. May also have a protein ubiquitin ligase activity acting as an E3 ubiquitin protein ligase or as a ubiquitin-ubiquitin ligase promoting elongation of ubiquitin chains on proteins.</text>
</comment>
<evidence type="ECO:0000256" key="2">
    <source>
        <dbReference type="ARBA" id="ARBA00000971"/>
    </source>
</evidence>
<dbReference type="CDD" id="cd01923">
    <property type="entry name" value="cyclophilin_RING"/>
    <property type="match status" value="1"/>
</dbReference>
<dbReference type="PANTHER" id="PTHR45625:SF1">
    <property type="entry name" value="RING-TYPE E3 UBIQUITIN-PROTEIN LIGASE PPIL2"/>
    <property type="match status" value="1"/>
</dbReference>
<evidence type="ECO:0000256" key="5">
    <source>
        <dbReference type="ARBA" id="ARBA00007930"/>
    </source>
</evidence>
<feature type="region of interest" description="Disordered" evidence="11">
    <location>
        <begin position="517"/>
        <end position="541"/>
    </location>
</feature>
<dbReference type="Gene3D" id="2.40.100.10">
    <property type="entry name" value="Cyclophilin-like"/>
    <property type="match status" value="1"/>
</dbReference>
<dbReference type="InterPro" id="IPR044666">
    <property type="entry name" value="Cyclophilin_A-like"/>
</dbReference>
<comment type="catalytic activity">
    <reaction evidence="2">
        <text>[protein]-peptidylproline (omega=180) = [protein]-peptidylproline (omega=0)</text>
        <dbReference type="Rhea" id="RHEA:16237"/>
        <dbReference type="Rhea" id="RHEA-COMP:10747"/>
        <dbReference type="Rhea" id="RHEA-COMP:10748"/>
        <dbReference type="ChEBI" id="CHEBI:83833"/>
        <dbReference type="ChEBI" id="CHEBI:83834"/>
        <dbReference type="EC" id="5.2.1.8"/>
    </reaction>
</comment>
<dbReference type="SUPFAM" id="SSF50891">
    <property type="entry name" value="Cyclophilin-like"/>
    <property type="match status" value="1"/>
</dbReference>
<evidence type="ECO:0000256" key="8">
    <source>
        <dbReference type="ARBA" id="ARBA00023110"/>
    </source>
</evidence>
<evidence type="ECO:0000256" key="3">
    <source>
        <dbReference type="ARBA" id="ARBA00003697"/>
    </source>
</evidence>
<comment type="caution">
    <text evidence="14">The sequence shown here is derived from an EMBL/GenBank/DDBJ whole genome shotgun (WGS) entry which is preliminary data.</text>
</comment>
<evidence type="ECO:0000256" key="11">
    <source>
        <dbReference type="SAM" id="MobiDB-lite"/>
    </source>
</evidence>
<comment type="subcellular location">
    <subcellularLocation>
        <location evidence="4">Nucleus</location>
    </subcellularLocation>
</comment>
<evidence type="ECO:0000259" key="12">
    <source>
        <dbReference type="PROSITE" id="PS50072"/>
    </source>
</evidence>
<evidence type="ECO:0000259" key="13">
    <source>
        <dbReference type="PROSITE" id="PS51698"/>
    </source>
</evidence>
<keyword evidence="6" id="KW-0808">Transferase</keyword>
<comment type="similarity">
    <text evidence="5">Belongs to the cyclophilin-type PPIase family. PPIL2 subfamily.</text>
</comment>
<evidence type="ECO:0000256" key="4">
    <source>
        <dbReference type="ARBA" id="ARBA00004123"/>
    </source>
</evidence>
<evidence type="ECO:0000313" key="15">
    <source>
        <dbReference type="Proteomes" id="UP001212152"/>
    </source>
</evidence>
<comment type="catalytic activity">
    <reaction evidence="1">
        <text>S-ubiquitinyl-[E2 ubiquitin-conjugating enzyme]-L-cysteine + [acceptor protein]-L-lysine = [E2 ubiquitin-conjugating enzyme]-L-cysteine + N(6)-ubiquitinyl-[acceptor protein]-L-lysine.</text>
        <dbReference type="EC" id="2.3.2.27"/>
    </reaction>
</comment>
<dbReference type="PRINTS" id="PR00153">
    <property type="entry name" value="CSAPPISMRASE"/>
</dbReference>
<dbReference type="Gene3D" id="3.30.40.10">
    <property type="entry name" value="Zinc/RING finger domain, C3HC4 (zinc finger)"/>
    <property type="match status" value="2"/>
</dbReference>
<proteinExistence type="inferred from homology"/>
<dbReference type="SUPFAM" id="SSF57850">
    <property type="entry name" value="RING/U-box"/>
    <property type="match status" value="1"/>
</dbReference>
<dbReference type="FunFam" id="3.30.40.10:FF:000079">
    <property type="entry name" value="Peptidyl-prolyl cis-trans isomerase 2"/>
    <property type="match status" value="1"/>
</dbReference>
<name>A0AAD5TLY1_9FUNG</name>
<dbReference type="CDD" id="cd16663">
    <property type="entry name" value="RING-Ubox_PPIL2"/>
    <property type="match status" value="1"/>
</dbReference>
<dbReference type="InterPro" id="IPR026951">
    <property type="entry name" value="PPIL2_U-box_dom"/>
</dbReference>
<keyword evidence="9 14" id="KW-0413">Isomerase</keyword>
<evidence type="ECO:0000256" key="9">
    <source>
        <dbReference type="ARBA" id="ARBA00023235"/>
    </source>
</evidence>
<evidence type="ECO:0000256" key="7">
    <source>
        <dbReference type="ARBA" id="ARBA00022786"/>
    </source>
</evidence>
<dbReference type="SMART" id="SM00504">
    <property type="entry name" value="Ubox"/>
    <property type="match status" value="1"/>
</dbReference>
<dbReference type="InterPro" id="IPR013083">
    <property type="entry name" value="Znf_RING/FYVE/PHD"/>
</dbReference>
<dbReference type="Pfam" id="PF00160">
    <property type="entry name" value="Pro_isomerase"/>
    <property type="match status" value="1"/>
</dbReference>
<evidence type="ECO:0000313" key="14">
    <source>
        <dbReference type="EMBL" id="KAJ3178364.1"/>
    </source>
</evidence>
<keyword evidence="15" id="KW-1185">Reference proteome</keyword>
<evidence type="ECO:0000256" key="10">
    <source>
        <dbReference type="ARBA" id="ARBA00023242"/>
    </source>
</evidence>
<protein>
    <submittedName>
        <fullName evidence="14">Peptidyl-prolyl cis-trans isomerase cyp8</fullName>
    </submittedName>
</protein>
<dbReference type="InterPro" id="IPR002130">
    <property type="entry name" value="Cyclophilin-type_PPIase_dom"/>
</dbReference>
<keyword evidence="10" id="KW-0539">Nucleus</keyword>
<feature type="domain" description="U-box" evidence="13">
    <location>
        <begin position="40"/>
        <end position="113"/>
    </location>
</feature>
<dbReference type="PROSITE" id="PS51698">
    <property type="entry name" value="U_BOX"/>
    <property type="match status" value="1"/>
</dbReference>
<dbReference type="InterPro" id="IPR029000">
    <property type="entry name" value="Cyclophilin-like_dom_sf"/>
</dbReference>
<keyword evidence="7" id="KW-0833">Ubl conjugation pathway</keyword>
<accession>A0AAD5TLY1</accession>
<dbReference type="Pfam" id="PF04641">
    <property type="entry name" value="Rtf2"/>
    <property type="match status" value="1"/>
</dbReference>
<dbReference type="AlphaFoldDB" id="A0AAD5TLY1"/>
<dbReference type="GO" id="GO:0061630">
    <property type="term" value="F:ubiquitin protein ligase activity"/>
    <property type="evidence" value="ECO:0007669"/>
    <property type="project" value="UniProtKB-EC"/>
</dbReference>
<feature type="compositionally biased region" description="Gly residues" evidence="11">
    <location>
        <begin position="531"/>
        <end position="541"/>
    </location>
</feature>
<dbReference type="GO" id="GO:0003755">
    <property type="term" value="F:peptidyl-prolyl cis-trans isomerase activity"/>
    <property type="evidence" value="ECO:0007669"/>
    <property type="project" value="UniProtKB-KW"/>
</dbReference>
<dbReference type="PROSITE" id="PS00170">
    <property type="entry name" value="CSA_PPIASE_1"/>
    <property type="match status" value="1"/>
</dbReference>
<dbReference type="InterPro" id="IPR020892">
    <property type="entry name" value="Cyclophilin-type_PPIase_CS"/>
</dbReference>
<feature type="domain" description="PPIase cyclophilin-type" evidence="12">
    <location>
        <begin position="304"/>
        <end position="452"/>
    </location>
</feature>
<dbReference type="EMBL" id="JADGJQ010000027">
    <property type="protein sequence ID" value="KAJ3178364.1"/>
    <property type="molecule type" value="Genomic_DNA"/>
</dbReference>
<dbReference type="Proteomes" id="UP001212152">
    <property type="component" value="Unassembled WGS sequence"/>
</dbReference>
<dbReference type="GO" id="GO:0000209">
    <property type="term" value="P:protein polyubiquitination"/>
    <property type="evidence" value="ECO:0007669"/>
    <property type="project" value="TreeGrafter"/>
</dbReference>
<dbReference type="InterPro" id="IPR003613">
    <property type="entry name" value="Ubox_domain"/>
</dbReference>
<organism evidence="14 15">
    <name type="scientific">Geranomyces variabilis</name>
    <dbReference type="NCBI Taxonomy" id="109894"/>
    <lineage>
        <taxon>Eukaryota</taxon>
        <taxon>Fungi</taxon>
        <taxon>Fungi incertae sedis</taxon>
        <taxon>Chytridiomycota</taxon>
        <taxon>Chytridiomycota incertae sedis</taxon>
        <taxon>Chytridiomycetes</taxon>
        <taxon>Spizellomycetales</taxon>
        <taxon>Powellomycetaceae</taxon>
        <taxon>Geranomyces</taxon>
    </lineage>
</organism>
<dbReference type="GO" id="GO:0006457">
    <property type="term" value="P:protein folding"/>
    <property type="evidence" value="ECO:0007669"/>
    <property type="project" value="InterPro"/>
</dbReference>
<dbReference type="PROSITE" id="PS50072">
    <property type="entry name" value="CSA_PPIASE_2"/>
    <property type="match status" value="1"/>
</dbReference>
<dbReference type="FunFam" id="2.40.100.10:FF:000014">
    <property type="entry name" value="Peptidyl-prolyl cis-trans isomerase cyp65"/>
    <property type="match status" value="1"/>
</dbReference>
<evidence type="ECO:0000256" key="1">
    <source>
        <dbReference type="ARBA" id="ARBA00000900"/>
    </source>
</evidence>
<dbReference type="GO" id="GO:0071013">
    <property type="term" value="C:catalytic step 2 spliceosome"/>
    <property type="evidence" value="ECO:0007669"/>
    <property type="project" value="TreeGrafter"/>
</dbReference>
<dbReference type="PANTHER" id="PTHR45625">
    <property type="entry name" value="PEPTIDYL-PROLYL CIS-TRANS ISOMERASE-RELATED"/>
    <property type="match status" value="1"/>
</dbReference>